<feature type="compositionally biased region" description="Basic and acidic residues" evidence="9">
    <location>
        <begin position="157"/>
        <end position="169"/>
    </location>
</feature>
<gene>
    <name evidence="10" type="ORF">SAPINGB_P006426</name>
</gene>
<feature type="transmembrane region" description="Helical" evidence="8">
    <location>
        <begin position="306"/>
        <end position="329"/>
    </location>
</feature>
<organism evidence="10 11">
    <name type="scientific">Magnusiomyces paraingens</name>
    <dbReference type="NCBI Taxonomy" id="2606893"/>
    <lineage>
        <taxon>Eukaryota</taxon>
        <taxon>Fungi</taxon>
        <taxon>Dikarya</taxon>
        <taxon>Ascomycota</taxon>
        <taxon>Saccharomycotina</taxon>
        <taxon>Dipodascomycetes</taxon>
        <taxon>Dipodascales</taxon>
        <taxon>Dipodascaceae</taxon>
        <taxon>Magnusiomyces</taxon>
    </lineage>
</organism>
<sequence length="403" mass="44795">MSSDIAPLDLEYSGDLWRRQCSSTTTYNGRLGLRISSVPVVFVASLIGVMFPLVSSRVKKLNMPPLVYFFAKYFGSGVIFGTSFVHLLYEAVTSLSDKCLPLAFHQFPYSIGIALVSMFFTFWIEITTRYIIRKRNGGKDIPHTHGPSGLAHRHSHSHDNEQEEKKEEENSSEVECDNSSNEVMSETIYPENLYEEPDKKTEIHTFPMATSTIPNQELQAMDAETILRLQRSATVNAEARLTSQIATICLLEFGVVFHSIFVGLTLAVTNLSFPTLYVVICFHQMFEGMGLGSRLAETPWGKKNEWVPWTFAIAFALTTPIGIAIGLGVRNTYPPGSAHALITNGVFDSISAGILIYTSLVELMGVEFLYSDEFQEASYGTIMLAFGFMCLGCGLMSMLGRWA</sequence>
<evidence type="ECO:0000256" key="4">
    <source>
        <dbReference type="ARBA" id="ARBA00022692"/>
    </source>
</evidence>
<keyword evidence="7 8" id="KW-0472">Membrane</keyword>
<evidence type="ECO:0000313" key="11">
    <source>
        <dbReference type="Proteomes" id="UP000398389"/>
    </source>
</evidence>
<dbReference type="EMBL" id="CABVLU010000005">
    <property type="protein sequence ID" value="VVT58871.1"/>
    <property type="molecule type" value="Genomic_DNA"/>
</dbReference>
<dbReference type="OrthoDB" id="448280at2759"/>
<dbReference type="GeneID" id="43585237"/>
<proteinExistence type="inferred from homology"/>
<keyword evidence="4 8" id="KW-0812">Transmembrane</keyword>
<name>A0A5E8C9X1_9ASCO</name>
<dbReference type="AlphaFoldDB" id="A0A5E8C9X1"/>
<evidence type="ECO:0000256" key="6">
    <source>
        <dbReference type="ARBA" id="ARBA00023065"/>
    </source>
</evidence>
<dbReference type="GO" id="GO:0000007">
    <property type="term" value="F:low-affinity zinc ion transmembrane transporter activity"/>
    <property type="evidence" value="ECO:0007669"/>
    <property type="project" value="TreeGrafter"/>
</dbReference>
<evidence type="ECO:0008006" key="12">
    <source>
        <dbReference type="Google" id="ProtNLM"/>
    </source>
</evidence>
<dbReference type="PANTHER" id="PTHR11040:SF69">
    <property type="entry name" value="ZINC-REGULATED TRANSPORTER 2"/>
    <property type="match status" value="1"/>
</dbReference>
<reference evidence="10 11" key="1">
    <citation type="submission" date="2019-09" db="EMBL/GenBank/DDBJ databases">
        <authorList>
            <person name="Brejova B."/>
        </authorList>
    </citation>
    <scope>NUCLEOTIDE SEQUENCE [LARGE SCALE GENOMIC DNA]</scope>
</reference>
<dbReference type="NCBIfam" id="TIGR00820">
    <property type="entry name" value="zip"/>
    <property type="match status" value="1"/>
</dbReference>
<evidence type="ECO:0000256" key="8">
    <source>
        <dbReference type="RuleBase" id="RU362088"/>
    </source>
</evidence>
<dbReference type="Pfam" id="PF02535">
    <property type="entry name" value="Zip"/>
    <property type="match status" value="1"/>
</dbReference>
<dbReference type="InterPro" id="IPR004698">
    <property type="entry name" value="Zn/Fe_permease_fun/pln"/>
</dbReference>
<comment type="subcellular location">
    <subcellularLocation>
        <location evidence="1 8">Membrane</location>
        <topology evidence="1 8">Multi-pass membrane protein</topology>
    </subcellularLocation>
</comment>
<feature type="transmembrane region" description="Helical" evidence="8">
    <location>
        <begin position="341"/>
        <end position="360"/>
    </location>
</feature>
<feature type="region of interest" description="Disordered" evidence="9">
    <location>
        <begin position="141"/>
        <end position="182"/>
    </location>
</feature>
<protein>
    <recommendedName>
        <fullName evidence="12">Zinc/iron permease</fullName>
    </recommendedName>
</protein>
<comment type="caution">
    <text evidence="8">Lacks conserved residue(s) required for the propagation of feature annotation.</text>
</comment>
<feature type="transmembrane region" description="Helical" evidence="8">
    <location>
        <begin position="66"/>
        <end position="89"/>
    </location>
</feature>
<keyword evidence="11" id="KW-1185">Reference proteome</keyword>
<keyword evidence="5 8" id="KW-1133">Transmembrane helix</keyword>
<evidence type="ECO:0000256" key="5">
    <source>
        <dbReference type="ARBA" id="ARBA00022989"/>
    </source>
</evidence>
<dbReference type="GO" id="GO:0005886">
    <property type="term" value="C:plasma membrane"/>
    <property type="evidence" value="ECO:0007669"/>
    <property type="project" value="TreeGrafter"/>
</dbReference>
<comment type="similarity">
    <text evidence="2 8">Belongs to the ZIP transporter (TC 2.A.5) family.</text>
</comment>
<keyword evidence="6 8" id="KW-0406">Ion transport</keyword>
<evidence type="ECO:0000256" key="1">
    <source>
        <dbReference type="ARBA" id="ARBA00004141"/>
    </source>
</evidence>
<keyword evidence="3 8" id="KW-0813">Transport</keyword>
<evidence type="ECO:0000256" key="3">
    <source>
        <dbReference type="ARBA" id="ARBA00022448"/>
    </source>
</evidence>
<accession>A0A5E8C9X1</accession>
<feature type="transmembrane region" description="Helical" evidence="8">
    <location>
        <begin position="109"/>
        <end position="132"/>
    </location>
</feature>
<dbReference type="Proteomes" id="UP000398389">
    <property type="component" value="Unassembled WGS sequence"/>
</dbReference>
<evidence type="ECO:0000313" key="10">
    <source>
        <dbReference type="EMBL" id="VVT58871.1"/>
    </source>
</evidence>
<dbReference type="RefSeq" id="XP_031857028.1">
    <property type="nucleotide sequence ID" value="XM_032001137.1"/>
</dbReference>
<feature type="transmembrane region" description="Helical" evidence="8">
    <location>
        <begin position="35"/>
        <end position="54"/>
    </location>
</feature>
<dbReference type="GO" id="GO:0071578">
    <property type="term" value="P:zinc ion import across plasma membrane"/>
    <property type="evidence" value="ECO:0007669"/>
    <property type="project" value="TreeGrafter"/>
</dbReference>
<feature type="transmembrane region" description="Helical" evidence="8">
    <location>
        <begin position="380"/>
        <end position="399"/>
    </location>
</feature>
<evidence type="ECO:0000256" key="7">
    <source>
        <dbReference type="ARBA" id="ARBA00023136"/>
    </source>
</evidence>
<evidence type="ECO:0000256" key="2">
    <source>
        <dbReference type="ARBA" id="ARBA00006939"/>
    </source>
</evidence>
<evidence type="ECO:0000256" key="9">
    <source>
        <dbReference type="SAM" id="MobiDB-lite"/>
    </source>
</evidence>
<dbReference type="PANTHER" id="PTHR11040">
    <property type="entry name" value="ZINC/IRON TRANSPORTER"/>
    <property type="match status" value="1"/>
</dbReference>
<dbReference type="InterPro" id="IPR003689">
    <property type="entry name" value="ZIP"/>
</dbReference>